<keyword evidence="6" id="KW-1185">Reference proteome</keyword>
<keyword evidence="2 5" id="KW-0067">ATP-binding</keyword>
<feature type="compositionally biased region" description="Low complexity" evidence="3">
    <location>
        <begin position="257"/>
        <end position="272"/>
    </location>
</feature>
<keyword evidence="1" id="KW-0547">Nucleotide-binding</keyword>
<name>A0ABP4J1B4_9ACTN</name>
<dbReference type="InterPro" id="IPR027417">
    <property type="entry name" value="P-loop_NTPase"/>
</dbReference>
<dbReference type="Proteomes" id="UP001499863">
    <property type="component" value="Unassembled WGS sequence"/>
</dbReference>
<dbReference type="InterPro" id="IPR050107">
    <property type="entry name" value="ABC_carbohydrate_import_ATPase"/>
</dbReference>
<sequence>MTELLSLRGVGKTYGTVRALEDVSLTLRSGEISCVLGDNGAGKSTLIKIIAGLHRHDEGTFTVGGEEVRFDSPRQALDRGIATVYQDLAVVPLMPVWRNFFLGSEQGYKRWGGLRIDADGMRATTRTALADMGIDLPDVDRPIGTLSGGQRQCVAIARAVHFGARVLILDEPTAALGVKQSGVVLKYVTAARDAGLGVVLITHNPHHAYLVGDHFTLLKRGRMAGSHPRAEIGLEQLTTEMAGGSDLAELSHELSRADLPGLPGAPGAPTPDSAEERPQP</sequence>
<dbReference type="Pfam" id="PF00005">
    <property type="entry name" value="ABC_tran"/>
    <property type="match status" value="1"/>
</dbReference>
<dbReference type="Gene3D" id="3.40.50.300">
    <property type="entry name" value="P-loop containing nucleotide triphosphate hydrolases"/>
    <property type="match status" value="1"/>
</dbReference>
<dbReference type="SMART" id="SM00382">
    <property type="entry name" value="AAA"/>
    <property type="match status" value="1"/>
</dbReference>
<reference evidence="6" key="1">
    <citation type="journal article" date="2019" name="Int. J. Syst. Evol. Microbiol.">
        <title>The Global Catalogue of Microorganisms (GCM) 10K type strain sequencing project: providing services to taxonomists for standard genome sequencing and annotation.</title>
        <authorList>
            <consortium name="The Broad Institute Genomics Platform"/>
            <consortium name="The Broad Institute Genome Sequencing Center for Infectious Disease"/>
            <person name="Wu L."/>
            <person name="Ma J."/>
        </authorList>
    </citation>
    <scope>NUCLEOTIDE SEQUENCE [LARGE SCALE GENOMIC DNA]</scope>
    <source>
        <strain evidence="6">JCM 12393</strain>
    </source>
</reference>
<dbReference type="RefSeq" id="WP_344340676.1">
    <property type="nucleotide sequence ID" value="NZ_BAAAKJ010000296.1"/>
</dbReference>
<dbReference type="PANTHER" id="PTHR43790">
    <property type="entry name" value="CARBOHYDRATE TRANSPORT ATP-BINDING PROTEIN MG119-RELATED"/>
    <property type="match status" value="1"/>
</dbReference>
<dbReference type="PROSITE" id="PS50893">
    <property type="entry name" value="ABC_TRANSPORTER_2"/>
    <property type="match status" value="1"/>
</dbReference>
<evidence type="ECO:0000313" key="5">
    <source>
        <dbReference type="EMBL" id="GAA1405619.1"/>
    </source>
</evidence>
<dbReference type="SUPFAM" id="SSF52540">
    <property type="entry name" value="P-loop containing nucleoside triphosphate hydrolases"/>
    <property type="match status" value="1"/>
</dbReference>
<evidence type="ECO:0000256" key="1">
    <source>
        <dbReference type="ARBA" id="ARBA00022741"/>
    </source>
</evidence>
<dbReference type="CDD" id="cd03216">
    <property type="entry name" value="ABC_Carb_Monos_I"/>
    <property type="match status" value="1"/>
</dbReference>
<protein>
    <submittedName>
        <fullName evidence="5">ATP-binding cassette domain-containing protein</fullName>
    </submittedName>
</protein>
<organism evidence="5 6">
    <name type="scientific">Kitasatospora putterlickiae</name>
    <dbReference type="NCBI Taxonomy" id="221725"/>
    <lineage>
        <taxon>Bacteria</taxon>
        <taxon>Bacillati</taxon>
        <taxon>Actinomycetota</taxon>
        <taxon>Actinomycetes</taxon>
        <taxon>Kitasatosporales</taxon>
        <taxon>Streptomycetaceae</taxon>
        <taxon>Kitasatospora</taxon>
    </lineage>
</organism>
<dbReference type="InterPro" id="IPR003593">
    <property type="entry name" value="AAA+_ATPase"/>
</dbReference>
<feature type="region of interest" description="Disordered" evidence="3">
    <location>
        <begin position="252"/>
        <end position="280"/>
    </location>
</feature>
<dbReference type="InterPro" id="IPR003439">
    <property type="entry name" value="ABC_transporter-like_ATP-bd"/>
</dbReference>
<proteinExistence type="predicted"/>
<feature type="domain" description="ABC transporter" evidence="4">
    <location>
        <begin position="5"/>
        <end position="245"/>
    </location>
</feature>
<evidence type="ECO:0000259" key="4">
    <source>
        <dbReference type="PROSITE" id="PS50893"/>
    </source>
</evidence>
<dbReference type="InterPro" id="IPR017871">
    <property type="entry name" value="ABC_transporter-like_CS"/>
</dbReference>
<evidence type="ECO:0000256" key="2">
    <source>
        <dbReference type="ARBA" id="ARBA00022840"/>
    </source>
</evidence>
<comment type="caution">
    <text evidence="5">The sequence shown here is derived from an EMBL/GenBank/DDBJ whole genome shotgun (WGS) entry which is preliminary data.</text>
</comment>
<dbReference type="EMBL" id="BAAAKJ010000296">
    <property type="protein sequence ID" value="GAA1405619.1"/>
    <property type="molecule type" value="Genomic_DNA"/>
</dbReference>
<dbReference type="PANTHER" id="PTHR43790:SF8">
    <property type="entry name" value="SUGAR ABC TRANSPORTER ATP-BINDING PROTEIN"/>
    <property type="match status" value="1"/>
</dbReference>
<accession>A0ABP4J1B4</accession>
<evidence type="ECO:0000256" key="3">
    <source>
        <dbReference type="SAM" id="MobiDB-lite"/>
    </source>
</evidence>
<dbReference type="PROSITE" id="PS00211">
    <property type="entry name" value="ABC_TRANSPORTER_1"/>
    <property type="match status" value="1"/>
</dbReference>
<evidence type="ECO:0000313" key="6">
    <source>
        <dbReference type="Proteomes" id="UP001499863"/>
    </source>
</evidence>
<dbReference type="GO" id="GO:0005524">
    <property type="term" value="F:ATP binding"/>
    <property type="evidence" value="ECO:0007669"/>
    <property type="project" value="UniProtKB-KW"/>
</dbReference>
<gene>
    <name evidence="5" type="ORF">GCM10009639_52740</name>
</gene>